<keyword evidence="1" id="KW-0472">Membrane</keyword>
<feature type="transmembrane region" description="Helical" evidence="1">
    <location>
        <begin position="52"/>
        <end position="71"/>
    </location>
</feature>
<sequence>MEKIKARWARWKVKHWDKSVYAYDGGDFGMLGFNSPPLRAFWDKHGPNIKKAIIWLFLVIAGGVITKLVGLA</sequence>
<dbReference type="EMBL" id="VUBA01000042">
    <property type="protein sequence ID" value="MPQ83785.1"/>
    <property type="molecule type" value="Genomic_DNA"/>
</dbReference>
<protein>
    <submittedName>
        <fullName evidence="2">Uncharacterized protein</fullName>
    </submittedName>
</protein>
<evidence type="ECO:0000256" key="1">
    <source>
        <dbReference type="SAM" id="Phobius"/>
    </source>
</evidence>
<dbReference type="RefSeq" id="WP_152748983.1">
    <property type="nucleotide sequence ID" value="NZ_VUBA01000042.1"/>
</dbReference>
<accession>A0A5N7JR38</accession>
<reference evidence="2 3" key="1">
    <citation type="submission" date="2019-09" db="EMBL/GenBank/DDBJ databases">
        <title>The draft genomes of Allium pathogen Pseudomonas sp.</title>
        <authorList>
            <person name="Fujikawa T."/>
            <person name="Sawada H."/>
        </authorList>
    </citation>
    <scope>NUCLEOTIDE SEQUENCE [LARGE SCALE GENOMIC DNA]</scope>
    <source>
        <strain evidence="2 3">MAFF 730085</strain>
    </source>
</reference>
<dbReference type="Proteomes" id="UP000325438">
    <property type="component" value="Unassembled WGS sequence"/>
</dbReference>
<evidence type="ECO:0000313" key="2">
    <source>
        <dbReference type="EMBL" id="MPQ83785.1"/>
    </source>
</evidence>
<organism evidence="2 3">
    <name type="scientific">Pseudomonas kitaguniensis</name>
    <dbReference type="NCBI Taxonomy" id="2607908"/>
    <lineage>
        <taxon>Bacteria</taxon>
        <taxon>Pseudomonadati</taxon>
        <taxon>Pseudomonadota</taxon>
        <taxon>Gammaproteobacteria</taxon>
        <taxon>Pseudomonadales</taxon>
        <taxon>Pseudomonadaceae</taxon>
        <taxon>Pseudomonas</taxon>
    </lineage>
</organism>
<name>A0A5N7JR38_9PSED</name>
<keyword evidence="1" id="KW-1133">Transmembrane helix</keyword>
<keyword evidence="1" id="KW-0812">Transmembrane</keyword>
<dbReference type="AlphaFoldDB" id="A0A5N7JR38"/>
<comment type="caution">
    <text evidence="2">The sequence shown here is derived from an EMBL/GenBank/DDBJ whole genome shotgun (WGS) entry which is preliminary data.</text>
</comment>
<evidence type="ECO:0000313" key="3">
    <source>
        <dbReference type="Proteomes" id="UP000325438"/>
    </source>
</evidence>
<proteinExistence type="predicted"/>
<gene>
    <name evidence="2" type="ORF">F0170_07195</name>
</gene>